<evidence type="ECO:0000256" key="5">
    <source>
        <dbReference type="ARBA" id="ARBA00022722"/>
    </source>
</evidence>
<feature type="compositionally biased region" description="Basic and acidic residues" evidence="17">
    <location>
        <begin position="1408"/>
        <end position="1421"/>
    </location>
</feature>
<evidence type="ECO:0000256" key="2">
    <source>
        <dbReference type="ARBA" id="ARBA00022670"/>
    </source>
</evidence>
<dbReference type="Gene3D" id="3.30.420.10">
    <property type="entry name" value="Ribonuclease H-like superfamily/Ribonuclease H"/>
    <property type="match status" value="4"/>
</dbReference>
<dbReference type="InterPro" id="IPR056924">
    <property type="entry name" value="SH3_Tf2-1"/>
</dbReference>
<evidence type="ECO:0000256" key="4">
    <source>
        <dbReference type="ARBA" id="ARBA00022695"/>
    </source>
</evidence>
<dbReference type="Gene3D" id="4.10.60.10">
    <property type="entry name" value="Zinc finger, CCHC-type"/>
    <property type="match status" value="2"/>
</dbReference>
<comment type="caution">
    <text evidence="21">The sequence shown here is derived from an EMBL/GenBank/DDBJ whole genome shotgun (WGS) entry which is preliminary data.</text>
</comment>
<dbReference type="SUPFAM" id="SSF57756">
    <property type="entry name" value="Retrovirus zinc finger-like domains"/>
    <property type="match status" value="2"/>
</dbReference>
<evidence type="ECO:0000256" key="14">
    <source>
        <dbReference type="ARBA" id="ARBA00023125"/>
    </source>
</evidence>
<dbReference type="InterPro" id="IPR043502">
    <property type="entry name" value="DNA/RNA_pol_sf"/>
</dbReference>
<dbReference type="InterPro" id="IPR012337">
    <property type="entry name" value="RNaseH-like_sf"/>
</dbReference>
<dbReference type="InterPro" id="IPR036875">
    <property type="entry name" value="Znf_CCHC_sf"/>
</dbReference>
<keyword evidence="3" id="KW-0808">Transferase</keyword>
<feature type="domain" description="CCHC-type" evidence="18">
    <location>
        <begin position="1749"/>
        <end position="1764"/>
    </location>
</feature>
<keyword evidence="10" id="KW-0460">Magnesium</keyword>
<feature type="domain" description="CCHC-type" evidence="18">
    <location>
        <begin position="1730"/>
        <end position="1744"/>
    </location>
</feature>
<feature type="region of interest" description="Disordered" evidence="17">
    <location>
        <begin position="1"/>
        <end position="71"/>
    </location>
</feature>
<evidence type="ECO:0000313" key="22">
    <source>
        <dbReference type="Proteomes" id="UP001172457"/>
    </source>
</evidence>
<evidence type="ECO:0000313" key="21">
    <source>
        <dbReference type="EMBL" id="KAJ9538854.1"/>
    </source>
</evidence>
<dbReference type="Gene3D" id="2.40.70.10">
    <property type="entry name" value="Acid Proteases"/>
    <property type="match status" value="1"/>
</dbReference>
<dbReference type="InterPro" id="IPR041373">
    <property type="entry name" value="RT_RNaseH"/>
</dbReference>
<dbReference type="GO" id="GO:0006508">
    <property type="term" value="P:proteolysis"/>
    <property type="evidence" value="ECO:0007669"/>
    <property type="project" value="UniProtKB-KW"/>
</dbReference>
<evidence type="ECO:0000256" key="13">
    <source>
        <dbReference type="ARBA" id="ARBA00022932"/>
    </source>
</evidence>
<dbReference type="FunFam" id="3.30.70.270:FF:000026">
    <property type="entry name" value="Transposon Ty3-G Gag-Pol polyprotein"/>
    <property type="match status" value="1"/>
</dbReference>
<evidence type="ECO:0000259" key="18">
    <source>
        <dbReference type="PROSITE" id="PS50158"/>
    </source>
</evidence>
<evidence type="ECO:0000256" key="10">
    <source>
        <dbReference type="ARBA" id="ARBA00022842"/>
    </source>
</evidence>
<feature type="domain" description="Reverse transcriptase" evidence="19">
    <location>
        <begin position="2001"/>
        <end position="2180"/>
    </location>
</feature>
<dbReference type="PROSITE" id="PS50994">
    <property type="entry name" value="INTEGRASE"/>
    <property type="match status" value="2"/>
</dbReference>
<dbReference type="CDD" id="cd01647">
    <property type="entry name" value="RT_LTR"/>
    <property type="match status" value="2"/>
</dbReference>
<feature type="domain" description="Integrase catalytic" evidence="20">
    <location>
        <begin position="2589"/>
        <end position="2667"/>
    </location>
</feature>
<proteinExistence type="predicted"/>
<dbReference type="PROSITE" id="PS50158">
    <property type="entry name" value="ZF_CCHC"/>
    <property type="match status" value="4"/>
</dbReference>
<dbReference type="SUPFAM" id="SSF56672">
    <property type="entry name" value="DNA/RNA polymerases"/>
    <property type="match status" value="2"/>
</dbReference>
<dbReference type="Proteomes" id="UP001172457">
    <property type="component" value="Chromosome 8"/>
</dbReference>
<dbReference type="Gene3D" id="1.10.340.70">
    <property type="match status" value="2"/>
</dbReference>
<feature type="region of interest" description="Disordered" evidence="17">
    <location>
        <begin position="1763"/>
        <end position="1785"/>
    </location>
</feature>
<dbReference type="Pfam" id="PF24626">
    <property type="entry name" value="SH3_Tf2-1"/>
    <property type="match status" value="2"/>
</dbReference>
<dbReference type="Gene3D" id="3.30.70.270">
    <property type="match status" value="4"/>
</dbReference>
<dbReference type="Gene3D" id="3.10.10.10">
    <property type="entry name" value="HIV Type 1 Reverse Transcriptase, subunit A, domain 1"/>
    <property type="match status" value="2"/>
</dbReference>
<dbReference type="InterPro" id="IPR001584">
    <property type="entry name" value="Integrase_cat-core"/>
</dbReference>
<keyword evidence="4" id="KW-0548">Nucleotidyltransferase</keyword>
<keyword evidence="14" id="KW-0238">DNA-binding</keyword>
<dbReference type="GO" id="GO:0003677">
    <property type="term" value="F:DNA binding"/>
    <property type="evidence" value="ECO:0007669"/>
    <property type="project" value="UniProtKB-KW"/>
</dbReference>
<dbReference type="Pfam" id="PF08284">
    <property type="entry name" value="RVP_2"/>
    <property type="match status" value="2"/>
</dbReference>
<evidence type="ECO:0000256" key="8">
    <source>
        <dbReference type="ARBA" id="ARBA00022759"/>
    </source>
</evidence>
<evidence type="ECO:0000256" key="15">
    <source>
        <dbReference type="ARBA" id="ARBA00023172"/>
    </source>
</evidence>
<keyword evidence="6" id="KW-0479">Metal-binding</keyword>
<dbReference type="GO" id="GO:0003887">
    <property type="term" value="F:DNA-directed DNA polymerase activity"/>
    <property type="evidence" value="ECO:0007669"/>
    <property type="project" value="UniProtKB-KW"/>
</dbReference>
<keyword evidence="22" id="KW-1185">Reference proteome</keyword>
<dbReference type="EMBL" id="JARYMX010000008">
    <property type="protein sequence ID" value="KAJ9538854.1"/>
    <property type="molecule type" value="Genomic_DNA"/>
</dbReference>
<evidence type="ECO:0000259" key="20">
    <source>
        <dbReference type="PROSITE" id="PS50994"/>
    </source>
</evidence>
<keyword evidence="11" id="KW-0229">DNA integration</keyword>
<dbReference type="InterPro" id="IPR021109">
    <property type="entry name" value="Peptidase_aspartic_dom_sf"/>
</dbReference>
<keyword evidence="16" id="KW-0863">Zinc-finger</keyword>
<dbReference type="InterPro" id="IPR041588">
    <property type="entry name" value="Integrase_H2C2"/>
</dbReference>
<protein>
    <recommendedName>
        <fullName evidence="1">RNA-directed DNA polymerase</fullName>
        <ecNumber evidence="1">2.7.7.49</ecNumber>
    </recommendedName>
</protein>
<keyword evidence="2" id="KW-0645">Protease</keyword>
<feature type="compositionally biased region" description="Basic residues" evidence="17">
    <location>
        <begin position="1376"/>
        <end position="1388"/>
    </location>
</feature>
<keyword evidence="8" id="KW-0255">Endonuclease</keyword>
<dbReference type="CDD" id="cd09274">
    <property type="entry name" value="RNase_HI_RT_Ty3"/>
    <property type="match status" value="2"/>
</dbReference>
<feature type="domain" description="CCHC-type" evidence="18">
    <location>
        <begin position="190"/>
        <end position="205"/>
    </location>
</feature>
<dbReference type="SMART" id="SM00343">
    <property type="entry name" value="ZnF_C2HC"/>
    <property type="match status" value="4"/>
</dbReference>
<dbReference type="GO" id="GO:0008270">
    <property type="term" value="F:zinc ion binding"/>
    <property type="evidence" value="ECO:0007669"/>
    <property type="project" value="UniProtKB-KW"/>
</dbReference>
<feature type="domain" description="Reverse transcriptase" evidence="19">
    <location>
        <begin position="486"/>
        <end position="665"/>
    </location>
</feature>
<dbReference type="PANTHER" id="PTHR37984:SF5">
    <property type="entry name" value="PROTEIN NYNRIN-LIKE"/>
    <property type="match status" value="1"/>
</dbReference>
<dbReference type="Pfam" id="PF17917">
    <property type="entry name" value="RT_RNaseH"/>
    <property type="match status" value="2"/>
</dbReference>
<feature type="domain" description="CCHC-type" evidence="18">
    <location>
        <begin position="208"/>
        <end position="223"/>
    </location>
</feature>
<dbReference type="PROSITE" id="PS00141">
    <property type="entry name" value="ASP_PROTEASE"/>
    <property type="match status" value="1"/>
</dbReference>
<evidence type="ECO:0000256" key="12">
    <source>
        <dbReference type="ARBA" id="ARBA00022918"/>
    </source>
</evidence>
<feature type="region of interest" description="Disordered" evidence="17">
    <location>
        <begin position="1354"/>
        <end position="1429"/>
    </location>
</feature>
<evidence type="ECO:0000256" key="7">
    <source>
        <dbReference type="ARBA" id="ARBA00022750"/>
    </source>
</evidence>
<reference evidence="21" key="1">
    <citation type="submission" date="2023-03" db="EMBL/GenBank/DDBJ databases">
        <title>Chromosome-scale reference genome and RAD-based genetic map of yellow starthistle (Centaurea solstitialis) reveal putative structural variation and QTLs associated with invader traits.</title>
        <authorList>
            <person name="Reatini B."/>
            <person name="Cang F.A."/>
            <person name="Jiang Q."/>
            <person name="Mckibben M.T.W."/>
            <person name="Barker M.S."/>
            <person name="Rieseberg L.H."/>
            <person name="Dlugosch K.M."/>
        </authorList>
    </citation>
    <scope>NUCLEOTIDE SEQUENCE</scope>
    <source>
        <strain evidence="21">CAN-66</strain>
        <tissue evidence="21">Leaf</tissue>
    </source>
</reference>
<evidence type="ECO:0000259" key="19">
    <source>
        <dbReference type="PROSITE" id="PS50878"/>
    </source>
</evidence>
<accession>A0AA38SB09</accession>
<feature type="region of interest" description="Disordered" evidence="17">
    <location>
        <begin position="1455"/>
        <end position="1496"/>
    </location>
</feature>
<dbReference type="Pfam" id="PF03732">
    <property type="entry name" value="Retrotrans_gag"/>
    <property type="match status" value="1"/>
</dbReference>
<organism evidence="21 22">
    <name type="scientific">Centaurea solstitialis</name>
    <name type="common">yellow star-thistle</name>
    <dbReference type="NCBI Taxonomy" id="347529"/>
    <lineage>
        <taxon>Eukaryota</taxon>
        <taxon>Viridiplantae</taxon>
        <taxon>Streptophyta</taxon>
        <taxon>Embryophyta</taxon>
        <taxon>Tracheophyta</taxon>
        <taxon>Spermatophyta</taxon>
        <taxon>Magnoliopsida</taxon>
        <taxon>eudicotyledons</taxon>
        <taxon>Gunneridae</taxon>
        <taxon>Pentapetalae</taxon>
        <taxon>asterids</taxon>
        <taxon>campanulids</taxon>
        <taxon>Asterales</taxon>
        <taxon>Asteraceae</taxon>
        <taxon>Carduoideae</taxon>
        <taxon>Cardueae</taxon>
        <taxon>Centaureinae</taxon>
        <taxon>Centaurea</taxon>
    </lineage>
</organism>
<gene>
    <name evidence="21" type="ORF">OSB04_031587</name>
</gene>
<evidence type="ECO:0000256" key="11">
    <source>
        <dbReference type="ARBA" id="ARBA00022908"/>
    </source>
</evidence>
<dbReference type="GO" id="GO:0006310">
    <property type="term" value="P:DNA recombination"/>
    <property type="evidence" value="ECO:0007669"/>
    <property type="project" value="UniProtKB-KW"/>
</dbReference>
<evidence type="ECO:0000256" key="17">
    <source>
        <dbReference type="SAM" id="MobiDB-lite"/>
    </source>
</evidence>
<feature type="compositionally biased region" description="Basic and acidic residues" evidence="17">
    <location>
        <begin position="1457"/>
        <end position="1468"/>
    </location>
</feature>
<evidence type="ECO:0000256" key="9">
    <source>
        <dbReference type="ARBA" id="ARBA00022801"/>
    </source>
</evidence>
<feature type="region of interest" description="Disordered" evidence="17">
    <location>
        <begin position="120"/>
        <end position="160"/>
    </location>
</feature>
<sequence>MRNQVTSLGYGENRIYFDPNGEPVTHHDEPYEDPSLAYKKSMNRPLLPHERGKKTEDYPNPIRQKEQTTNGSCDIRQFLTFRNMPLRKEDPELARLVLEQVLASLPNIISQVATRLTNNTIRPGTFSNDKDKGKRKMEKSTKPQFKGRSSKNRRVTKNYGIQTEGAEREEGTYPKCDKCGNHHTGRCIICRKCGKGGHVDKDCRRRTCYECGSPNHYRNNCPKANQRPYANQAQPANQGNRGGLARGRAFVIGAEEARQNPDVVTGTFLLDNYPATVLFDSGADRSYVSLEFRPKINKKSQNLKEEHLIEYSNGELVKASKVVKKCTLGLAGKDFSIDLIPIKIGSFDIIVGMDWMSNHRATICCAEKIVTLPLPDGSVLEVHGEKPKRDFKLVSFMKMRSHLRKDCVAFMAHVIDKKTEEKSIQDIPVVREFPEVFPEELPGLPPPRQVEFHIDLVPGAGPIAKSPYRLAPSEMQELSSQLQELLDKGFIRPSSSPWGVPVLFVKKKDGSFRMCIDYRELNKITIKNRYPLPRIDDLFDQLQGATYFSKIDLRSGYHQMRVREEDIAKTAFRTRYGHYEFLVMPFGLTNAPAVFMDLMNRVCRPYLDKFVIVFIEDILIYSRSKEDHEHHLRLILELLKVEQLYAKFSKCEFWIREVHFLGHVVNKEGIHVDPAKVEAVKKWEAPKTPTEIRQFLGLAGYYRRFIANFSKIAQPLTTLTQKDKKFVWGEKQEEAFQTLKQKLCNAPILALPEGTDNFVVYCDASHQGLGCVLMQNEKVIAYASRQLKVHEKNYTTHDLELGAVVFALKIWRHYLYGTKCTIYTDHKSLQHILDQKMLNMRQRRWVEMLSDYDCEIKYHPGKANVVADALSRKERTSLKSQIVEAQKEAQKEALKADNLKKETLHKLEKEFEEKSDGVRYFKDRIWVPKVDQLRALIMDEAHQSKYSIHPGSDKMYKGLKEHYWWPGMKRDIATYVSKCLTCAKVKEEHQKSSGLLQQPEIPEWKWEQISMDFVTKLPKTKKGHDTIWVIVDRLTKSAHFLPIKETYSIDKLAQLYVDEIVMRHGVPISIISDRDSRFTSRFWQSLQATLGTRVDLSTAYHPQTDGQTERTIQTLEDMLRACVLEFGGSWDDHLPLVEFSYNNSYHASIQCAPYEALYGRKCRSPLNWLEVGENRLFRPDVVQETTDKIKMVQEKLKVARDRQKSYADNRRKPLEFQVGDKVLLKVSPWKGLIRFGKKGKLSPRFVGPFEVIERIGPVAYRLDLPMELSSIHDTFHVSNLKKCLWKFHKGQEATWEAESEIRANVLDQARIDFRLILAFFRNLVAFPELGTHIPGVRVSSELSSVSMAGRSLRSRVIPEPEAPPPPARTTAVRGRAGGRGKGRGRGGARKAATAVEGTRRPTRGNRRAQSERPPVEPEPSHQESSASQPAAFVTREAFQTEMGKIQDALQTLLNQQEKSRSDGDREDSGMTSPPATVIGGGSRQTPPVSEELPKSTHGCSYKTFVVCKPPTYKGERDPVLALRWIEEIEMVFETCKCAAEDKVVFARSMLKADALHWWNVETGGRGAEVVRSMPWKSFVAKFRSQFCPLAATKKMEEEFLQLKQGSLSVQEYTTRFIEKSRFAEVYVPTEERRVERYIWGLKGSIREFVMGKDPATFLAAINAAKLIEREKDRQMTEQGEKRKWSGPVSDLRWGKAPRFEHRGNQSSSQRPCGKCHRVHRGNCQSGPVTCFQCGKPGHLSKDCPGRRSCYQCGSPDHIRTDCPQLKRGGAPMTGGRATEARDDQKAAPTLARSRAFRMTAEEAEEAPEVVTGTFLINSIRAKVLFDTGSDYSYATPELLKQCCVNLEPLDHPYEADTANGRVWVREFAKGSTVELEGCLVPVVLRLIPMENGRTAVVYGVKRNRSTSLISVIKANRCIRKGCVWFMAHVVDSKKDKLEVKDVEVVRDYPEVFPEDLVSLPPDREIEFRIDLVPGATPIAKAPYRLAPSELKEMLAQLQELLDKGFIRPSTSPWGAPVLFMKKKDGTMRMCIDYRELNKVTVKNKYPLPRIDDLFDQLQGAKFFSKIDLRSGYHQLKVREEDIPKTAFRTRYGHYEFLVMSFGLTNAPAAFMDLMNRVCKPYLDEFVIVFIDDILIYSRTAEEHGEHLRKVLEMLKREQLYAKFSKCEFWLKEVQFLGHIVTQEGIKVDPAKIEAIKDWESPKSPSEVRSFLGLAGYYRRFIEHFSAIATPLTALTKKDVKFEWTSTCEYAFNNLKGKLTSAPILTLPNGTDGFVVYCDASKLGLGSVLMQDGKVIAYASRKLKVHELNYPTHDMELAAVVFALKIWRHYLYGVKCQIYTDHKSLQYLLNQKELNMRQRRWIELLSDYDCEILYHPGKGNVVADALSRKGGKVKPGIVDSRMGIVAYRMNIVPDLKSEIRECQEKALKEENLKSERLVGIVDTLVSNAEGLKCFGNRIWIPKLGDLRRKILIEAHKSKYSVHPGTNKMYQGLRQGYWWPGMKKDIAYFVERCVTCLQVKIEHQRPYGKLQQLPIPEWNWEHVTMDFVTKLPRTPKGYDTIWVIVDRLSKSAHFLPMKETYSMERLARLYIAEIVRLHGTPVKLSTAYHPQTDGQSERTIQTLEDMMRACILDFGGSWEDHLPLIEFAYNNSYHSSIEAAPYEILYGQKCRTPLCWNEVGEKQLAGPEVVQITSDMINQVRERLKTARDRQKSYADKRRKDIEFQVGDRVMLKVSPWKGVIRFGKKGKLSPRYIGPFEITERIGAVAYKLDLPAELGGVHNTFHVSNLRKCLADPEAAIPLQDIEVDQKLNFVEEPIAVTDRKIRKLRNKEISLVKIQWKFHKGQEATWEAESEIRAKYPFLFSD</sequence>
<keyword evidence="12" id="KW-0695">RNA-directed DNA polymerase</keyword>
<dbReference type="GO" id="GO:0015074">
    <property type="term" value="P:DNA integration"/>
    <property type="evidence" value="ECO:0007669"/>
    <property type="project" value="UniProtKB-KW"/>
</dbReference>
<dbReference type="InterPro" id="IPR043128">
    <property type="entry name" value="Rev_trsase/Diguanyl_cyclase"/>
</dbReference>
<dbReference type="PANTHER" id="PTHR37984">
    <property type="entry name" value="PROTEIN CBG26694"/>
    <property type="match status" value="1"/>
</dbReference>
<name>A0AA38SB09_9ASTR</name>
<dbReference type="GO" id="GO:0004519">
    <property type="term" value="F:endonuclease activity"/>
    <property type="evidence" value="ECO:0007669"/>
    <property type="project" value="UniProtKB-KW"/>
</dbReference>
<dbReference type="EC" id="2.7.7.49" evidence="1"/>
<dbReference type="FunFam" id="3.30.70.270:FF:000020">
    <property type="entry name" value="Transposon Tf2-6 polyprotein-like Protein"/>
    <property type="match status" value="1"/>
</dbReference>
<dbReference type="CDD" id="cd00303">
    <property type="entry name" value="retropepsin_like"/>
    <property type="match status" value="1"/>
</dbReference>
<keyword evidence="15" id="KW-0233">DNA recombination</keyword>
<dbReference type="InterPro" id="IPR036397">
    <property type="entry name" value="RNaseH_sf"/>
</dbReference>
<feature type="domain" description="Integrase catalytic" evidence="20">
    <location>
        <begin position="998"/>
        <end position="1161"/>
    </location>
</feature>
<dbReference type="Pfam" id="PF00078">
    <property type="entry name" value="RVT_1"/>
    <property type="match status" value="2"/>
</dbReference>
<dbReference type="GO" id="GO:0003964">
    <property type="term" value="F:RNA-directed DNA polymerase activity"/>
    <property type="evidence" value="ECO:0007669"/>
    <property type="project" value="UniProtKB-KW"/>
</dbReference>
<evidence type="ECO:0000256" key="1">
    <source>
        <dbReference type="ARBA" id="ARBA00012493"/>
    </source>
</evidence>
<dbReference type="FunFam" id="3.30.420.10:FF:000032">
    <property type="entry name" value="Retrovirus-related Pol polyprotein from transposon 297-like Protein"/>
    <property type="match status" value="1"/>
</dbReference>
<dbReference type="InterPro" id="IPR050951">
    <property type="entry name" value="Retrovirus_Pol_polyprotein"/>
</dbReference>
<dbReference type="PROSITE" id="PS50878">
    <property type="entry name" value="RT_POL"/>
    <property type="match status" value="2"/>
</dbReference>
<feature type="compositionally biased region" description="Basic and acidic residues" evidence="17">
    <location>
        <begin position="47"/>
        <end position="57"/>
    </location>
</feature>
<evidence type="ECO:0000256" key="16">
    <source>
        <dbReference type="PROSITE-ProRule" id="PRU00047"/>
    </source>
</evidence>
<keyword evidence="13" id="KW-0239">DNA-directed DNA polymerase</keyword>
<dbReference type="SUPFAM" id="SSF50630">
    <property type="entry name" value="Acid proteases"/>
    <property type="match status" value="1"/>
</dbReference>
<dbReference type="InterPro" id="IPR000477">
    <property type="entry name" value="RT_dom"/>
</dbReference>
<dbReference type="InterPro" id="IPR005162">
    <property type="entry name" value="Retrotrans_gag_dom"/>
</dbReference>
<dbReference type="Pfam" id="PF17921">
    <property type="entry name" value="Integrase_H2C2"/>
    <property type="match status" value="2"/>
</dbReference>
<dbReference type="InterPro" id="IPR001969">
    <property type="entry name" value="Aspartic_peptidase_AS"/>
</dbReference>
<keyword evidence="5" id="KW-0540">Nuclease</keyword>
<dbReference type="FunFam" id="3.10.10.10:FF:000007">
    <property type="entry name" value="Retrovirus-related Pol polyprotein from transposon 17.6-like Protein"/>
    <property type="match status" value="2"/>
</dbReference>
<dbReference type="SUPFAM" id="SSF53098">
    <property type="entry name" value="Ribonuclease H-like"/>
    <property type="match status" value="2"/>
</dbReference>
<dbReference type="Gene3D" id="3.10.20.370">
    <property type="match status" value="1"/>
</dbReference>
<keyword evidence="16" id="KW-0862">Zinc</keyword>
<dbReference type="FunFam" id="3.10.20.370:FF:000001">
    <property type="entry name" value="Retrovirus-related Pol polyprotein from transposon 17.6-like protein"/>
    <property type="match status" value="2"/>
</dbReference>
<dbReference type="GO" id="GO:0004190">
    <property type="term" value="F:aspartic-type endopeptidase activity"/>
    <property type="evidence" value="ECO:0007669"/>
    <property type="project" value="UniProtKB-KW"/>
</dbReference>
<evidence type="ECO:0000256" key="3">
    <source>
        <dbReference type="ARBA" id="ARBA00022679"/>
    </source>
</evidence>
<evidence type="ECO:0000256" key="6">
    <source>
        <dbReference type="ARBA" id="ARBA00022723"/>
    </source>
</evidence>
<keyword evidence="7" id="KW-0064">Aspartyl protease</keyword>
<keyword evidence="9" id="KW-0378">Hydrolase</keyword>
<dbReference type="Pfam" id="PF00098">
    <property type="entry name" value="zf-CCHC"/>
    <property type="match status" value="3"/>
</dbReference>
<dbReference type="InterPro" id="IPR001878">
    <property type="entry name" value="Znf_CCHC"/>
</dbReference>